<keyword evidence="1" id="KW-0732">Signal</keyword>
<dbReference type="Proteomes" id="UP000076738">
    <property type="component" value="Unassembled WGS sequence"/>
</dbReference>
<feature type="domain" description="Diels-Alderase N-terminal" evidence="2">
    <location>
        <begin position="46"/>
        <end position="165"/>
    </location>
</feature>
<evidence type="ECO:0000256" key="1">
    <source>
        <dbReference type="SAM" id="SignalP"/>
    </source>
</evidence>
<evidence type="ECO:0000313" key="4">
    <source>
        <dbReference type="EMBL" id="KZO94777.1"/>
    </source>
</evidence>
<dbReference type="InterPro" id="IPR056402">
    <property type="entry name" value="DA_N"/>
</dbReference>
<evidence type="ECO:0008006" key="6">
    <source>
        <dbReference type="Google" id="ProtNLM"/>
    </source>
</evidence>
<proteinExistence type="predicted"/>
<feature type="chain" id="PRO_5007889434" description="AttH domain-containing protein" evidence="1">
    <location>
        <begin position="17"/>
        <end position="314"/>
    </location>
</feature>
<name>A0A167KLR6_CALVF</name>
<dbReference type="Pfam" id="PF24137">
    <property type="entry name" value="DA_N"/>
    <property type="match status" value="1"/>
</dbReference>
<reference evidence="4 5" key="1">
    <citation type="journal article" date="2016" name="Mol. Biol. Evol.">
        <title>Comparative Genomics of Early-Diverging Mushroom-Forming Fungi Provides Insights into the Origins of Lignocellulose Decay Capabilities.</title>
        <authorList>
            <person name="Nagy L.G."/>
            <person name="Riley R."/>
            <person name="Tritt A."/>
            <person name="Adam C."/>
            <person name="Daum C."/>
            <person name="Floudas D."/>
            <person name="Sun H."/>
            <person name="Yadav J.S."/>
            <person name="Pangilinan J."/>
            <person name="Larsson K.H."/>
            <person name="Matsuura K."/>
            <person name="Barry K."/>
            <person name="Labutti K."/>
            <person name="Kuo R."/>
            <person name="Ohm R.A."/>
            <person name="Bhattacharya S.S."/>
            <person name="Shirouzu T."/>
            <person name="Yoshinaga Y."/>
            <person name="Martin F.M."/>
            <person name="Grigoriev I.V."/>
            <person name="Hibbett D.S."/>
        </authorList>
    </citation>
    <scope>NUCLEOTIDE SEQUENCE [LARGE SCALE GENOMIC DNA]</scope>
    <source>
        <strain evidence="4 5">TUFC12733</strain>
    </source>
</reference>
<organism evidence="4 5">
    <name type="scientific">Calocera viscosa (strain TUFC12733)</name>
    <dbReference type="NCBI Taxonomy" id="1330018"/>
    <lineage>
        <taxon>Eukaryota</taxon>
        <taxon>Fungi</taxon>
        <taxon>Dikarya</taxon>
        <taxon>Basidiomycota</taxon>
        <taxon>Agaricomycotina</taxon>
        <taxon>Dacrymycetes</taxon>
        <taxon>Dacrymycetales</taxon>
        <taxon>Dacrymycetaceae</taxon>
        <taxon>Calocera</taxon>
    </lineage>
</organism>
<evidence type="ECO:0000259" key="3">
    <source>
        <dbReference type="Pfam" id="PF25581"/>
    </source>
</evidence>
<dbReference type="Pfam" id="PF25581">
    <property type="entry name" value="AsqO_C"/>
    <property type="match status" value="1"/>
</dbReference>
<dbReference type="SUPFAM" id="SSF159245">
    <property type="entry name" value="AttH-like"/>
    <property type="match status" value="1"/>
</dbReference>
<dbReference type="EMBL" id="KV417293">
    <property type="protein sequence ID" value="KZO94777.1"/>
    <property type="molecule type" value="Genomic_DNA"/>
</dbReference>
<evidence type="ECO:0000313" key="5">
    <source>
        <dbReference type="Proteomes" id="UP000076738"/>
    </source>
</evidence>
<protein>
    <recommendedName>
        <fullName evidence="6">AttH domain-containing protein</fullName>
    </recommendedName>
</protein>
<dbReference type="OrthoDB" id="5344254at2759"/>
<accession>A0A167KLR6</accession>
<dbReference type="InterPro" id="IPR057722">
    <property type="entry name" value="AsqO/PenF-like_C"/>
</dbReference>
<evidence type="ECO:0000259" key="2">
    <source>
        <dbReference type="Pfam" id="PF24137"/>
    </source>
</evidence>
<feature type="signal peptide" evidence="1">
    <location>
        <begin position="1"/>
        <end position="16"/>
    </location>
</feature>
<sequence length="314" mass="33524">MLALFAGISLLSRVAAQSVTTYPPYAVSGDSTVQFTLESNGFDAPKVNFYNSTSAQWWYFDVVSNDLSQSAVISFLDNAPGATGSPSGVLPFNFIEVNLQLSSGQQISLQVSGQWVILTSEGDGLSGVFNGSGYSWTGASDLSSYTVTLDDTANELSGTIQLNSQISYTGVGYHDTNWGDQAFSDDIGSWYWGHVRFGPYSMVWFDLLDNTGVEHQLVYLAENGAVVANSCGSMPVRPTGLNSAYPPIPGLLPTGFTIVYDMGSAGIMEVNITNSQSIVSYPLLYTRWVGTVVGGIRGQAPTYSGIGLYEEMGG</sequence>
<dbReference type="AlphaFoldDB" id="A0A167KLR6"/>
<keyword evidence="5" id="KW-1185">Reference proteome</keyword>
<gene>
    <name evidence="4" type="ORF">CALVIDRAFT_483902</name>
</gene>
<feature type="domain" description="AsqO/PenF-like C-terminal" evidence="3">
    <location>
        <begin position="185"/>
        <end position="312"/>
    </location>
</feature>